<dbReference type="SMART" id="SM00248">
    <property type="entry name" value="ANK"/>
    <property type="match status" value="2"/>
</dbReference>
<dbReference type="PRINTS" id="PR01415">
    <property type="entry name" value="ANKYRIN"/>
</dbReference>
<dbReference type="Proteomes" id="UP000281549">
    <property type="component" value="Unassembled WGS sequence"/>
</dbReference>
<dbReference type="SUPFAM" id="SSF48403">
    <property type="entry name" value="Ankyrin repeat"/>
    <property type="match status" value="1"/>
</dbReference>
<name>A0A4P9YN07_ROZAC</name>
<reference evidence="5" key="1">
    <citation type="journal article" date="2018" name="Nat. Microbiol.">
        <title>Leveraging single-cell genomics to expand the fungal tree of life.</title>
        <authorList>
            <person name="Ahrendt S.R."/>
            <person name="Quandt C.A."/>
            <person name="Ciobanu D."/>
            <person name="Clum A."/>
            <person name="Salamov A."/>
            <person name="Andreopoulos B."/>
            <person name="Cheng J.F."/>
            <person name="Woyke T."/>
            <person name="Pelin A."/>
            <person name="Henrissat B."/>
            <person name="Reynolds N.K."/>
            <person name="Benny G.L."/>
            <person name="Smith M.E."/>
            <person name="James T.Y."/>
            <person name="Grigoriev I.V."/>
        </authorList>
    </citation>
    <scope>NUCLEOTIDE SEQUENCE [LARGE SCALE GENOMIC DNA]</scope>
    <source>
        <strain evidence="5">CSF55</strain>
    </source>
</reference>
<evidence type="ECO:0000256" key="2">
    <source>
        <dbReference type="ARBA" id="ARBA00023043"/>
    </source>
</evidence>
<evidence type="ECO:0000256" key="3">
    <source>
        <dbReference type="PROSITE-ProRule" id="PRU00023"/>
    </source>
</evidence>
<dbReference type="GO" id="GO:0085020">
    <property type="term" value="P:protein K6-linked ubiquitination"/>
    <property type="evidence" value="ECO:0007669"/>
    <property type="project" value="TreeGrafter"/>
</dbReference>
<dbReference type="PANTHER" id="PTHR24171">
    <property type="entry name" value="ANKYRIN REPEAT DOMAIN-CONTAINING PROTEIN 39-RELATED"/>
    <property type="match status" value="1"/>
</dbReference>
<dbReference type="EMBL" id="ML005041">
    <property type="protein sequence ID" value="RKP20602.1"/>
    <property type="molecule type" value="Genomic_DNA"/>
</dbReference>
<keyword evidence="1" id="KW-0677">Repeat</keyword>
<organism evidence="4 5">
    <name type="scientific">Rozella allomycis (strain CSF55)</name>
    <dbReference type="NCBI Taxonomy" id="988480"/>
    <lineage>
        <taxon>Eukaryota</taxon>
        <taxon>Fungi</taxon>
        <taxon>Fungi incertae sedis</taxon>
        <taxon>Cryptomycota</taxon>
        <taxon>Cryptomycota incertae sedis</taxon>
        <taxon>Rozella</taxon>
    </lineage>
</organism>
<dbReference type="GO" id="GO:0004842">
    <property type="term" value="F:ubiquitin-protein transferase activity"/>
    <property type="evidence" value="ECO:0007669"/>
    <property type="project" value="TreeGrafter"/>
</dbReference>
<evidence type="ECO:0000313" key="5">
    <source>
        <dbReference type="Proteomes" id="UP000281549"/>
    </source>
</evidence>
<dbReference type="AlphaFoldDB" id="A0A4P9YN07"/>
<dbReference type="PROSITE" id="PS50297">
    <property type="entry name" value="ANK_REP_REGION"/>
    <property type="match status" value="2"/>
</dbReference>
<protein>
    <submittedName>
        <fullName evidence="4">Ankyrin</fullName>
    </submittedName>
</protein>
<feature type="repeat" description="ANK" evidence="3">
    <location>
        <begin position="33"/>
        <end position="65"/>
    </location>
</feature>
<dbReference type="Pfam" id="PF12796">
    <property type="entry name" value="Ank_2"/>
    <property type="match status" value="1"/>
</dbReference>
<dbReference type="InterPro" id="IPR036770">
    <property type="entry name" value="Ankyrin_rpt-contain_sf"/>
</dbReference>
<evidence type="ECO:0000313" key="4">
    <source>
        <dbReference type="EMBL" id="RKP20602.1"/>
    </source>
</evidence>
<evidence type="ECO:0000256" key="1">
    <source>
        <dbReference type="ARBA" id="ARBA00022737"/>
    </source>
</evidence>
<gene>
    <name evidence="4" type="ORF">ROZALSC1DRAFT_12501</name>
</gene>
<accession>A0A4P9YN07</accession>
<proteinExistence type="predicted"/>
<dbReference type="PANTHER" id="PTHR24171:SF8">
    <property type="entry name" value="BRCA1-ASSOCIATED RING DOMAIN PROTEIN 1"/>
    <property type="match status" value="1"/>
</dbReference>
<feature type="non-terminal residue" evidence="4">
    <location>
        <position position="1"/>
    </location>
</feature>
<feature type="repeat" description="ANK" evidence="3">
    <location>
        <begin position="1"/>
        <end position="32"/>
    </location>
</feature>
<keyword evidence="2 3" id="KW-0040">ANK repeat</keyword>
<dbReference type="InterPro" id="IPR002110">
    <property type="entry name" value="Ankyrin_rpt"/>
</dbReference>
<dbReference type="PROSITE" id="PS50088">
    <property type="entry name" value="ANK_REPEAT"/>
    <property type="match status" value="2"/>
</dbReference>
<sequence length="96" mass="10381">GNTPLHNAAAVGSVELVAVLIHFGAKVNQANLDGKTPLHKAIENMHRKTLRVLIERGGDTSIMSNDGQTLVQLALKSGFSNEEIIDYFGKNHCIKC</sequence>
<dbReference type="Gene3D" id="1.25.40.20">
    <property type="entry name" value="Ankyrin repeat-containing domain"/>
    <property type="match status" value="1"/>
</dbReference>